<accession>A0ACC2N6J1</accession>
<organism evidence="1 2">
    <name type="scientific">Eretmocerus hayati</name>
    <dbReference type="NCBI Taxonomy" id="131215"/>
    <lineage>
        <taxon>Eukaryota</taxon>
        <taxon>Metazoa</taxon>
        <taxon>Ecdysozoa</taxon>
        <taxon>Arthropoda</taxon>
        <taxon>Hexapoda</taxon>
        <taxon>Insecta</taxon>
        <taxon>Pterygota</taxon>
        <taxon>Neoptera</taxon>
        <taxon>Endopterygota</taxon>
        <taxon>Hymenoptera</taxon>
        <taxon>Apocrita</taxon>
        <taxon>Proctotrupomorpha</taxon>
        <taxon>Chalcidoidea</taxon>
        <taxon>Aphelinidae</taxon>
        <taxon>Aphelininae</taxon>
        <taxon>Eretmocerus</taxon>
    </lineage>
</organism>
<dbReference type="Proteomes" id="UP001239111">
    <property type="component" value="Chromosome 4"/>
</dbReference>
<name>A0ACC2N6J1_9HYME</name>
<comment type="caution">
    <text evidence="1">The sequence shown here is derived from an EMBL/GenBank/DDBJ whole genome shotgun (WGS) entry which is preliminary data.</text>
</comment>
<proteinExistence type="predicted"/>
<sequence>MRFPSAPSLSPPGKLIRLTGINNFDDSLCGSSESFWQHRTILTEARLHHSSVTYDEALEKVELASEKSDIEEEFRRQANKKTRHKRHRKDHDSDDPDAEEISKEDFPEPPQGYNLNHLSFSSHYFSTFVLKLLEIERKINMIDAISSLGPWSKTSGTAQEYEWNEEGPLCSSTDQLSLDKETWESEENERTRLPDSGNLNPGKIRILSERRVEMDTILSENKHKASGRARTTPYGLSCPGSSKRNHSNASRSQLVSRGPETQNRDRRPQSKDNPACDSRRAQLDNVAERNEEQAVGRRRITETPHIITANRKESEELPVDNQIVSRRGVTETRPHTITAYREVFEKLPVGNQLV</sequence>
<protein>
    <submittedName>
        <fullName evidence="1">Uncharacterized protein</fullName>
    </submittedName>
</protein>
<evidence type="ECO:0000313" key="1">
    <source>
        <dbReference type="EMBL" id="KAJ8666333.1"/>
    </source>
</evidence>
<evidence type="ECO:0000313" key="2">
    <source>
        <dbReference type="Proteomes" id="UP001239111"/>
    </source>
</evidence>
<reference evidence="1" key="1">
    <citation type="submission" date="2023-04" db="EMBL/GenBank/DDBJ databases">
        <title>A chromosome-level genome assembly of the parasitoid wasp Eretmocerus hayati.</title>
        <authorList>
            <person name="Zhong Y."/>
            <person name="Liu S."/>
            <person name="Liu Y."/>
        </authorList>
    </citation>
    <scope>NUCLEOTIDE SEQUENCE</scope>
    <source>
        <strain evidence="1">ZJU_SS_LIU_2023</strain>
    </source>
</reference>
<gene>
    <name evidence="1" type="ORF">QAD02_007995</name>
</gene>
<keyword evidence="2" id="KW-1185">Reference proteome</keyword>
<dbReference type="EMBL" id="CM056744">
    <property type="protein sequence ID" value="KAJ8666333.1"/>
    <property type="molecule type" value="Genomic_DNA"/>
</dbReference>